<protein>
    <recommendedName>
        <fullName evidence="3">Parvulin-like peptidyl-prolyl isomerase</fullName>
    </recommendedName>
</protein>
<sequence length="200" mass="22870">MINEEKVKRLRMIAGGIGLVLLLLLSYGVGQLTAPKPSQEETSTQTKTKEELAYQDVNDFLSAYYTKKDLGTNRNRYKPFMTENLYKQEVSKEEEAVSQTYKGYVVDFEFKEADIYINTKTNIALVQVTYTNTLLEKKDNYEKAQKNVRNRTILKLSYIRDKEGELKLNAIQPAVLQLSGEEEPNLPDYGTITTTETGDE</sequence>
<evidence type="ECO:0000313" key="1">
    <source>
        <dbReference type="EMBL" id="QUE53703.1"/>
    </source>
</evidence>
<keyword evidence="2" id="KW-1185">Reference proteome</keyword>
<accession>A0ABX7YJL7</accession>
<dbReference type="EMBL" id="CP073084">
    <property type="protein sequence ID" value="QUE53703.1"/>
    <property type="molecule type" value="Genomic_DNA"/>
</dbReference>
<evidence type="ECO:0008006" key="3">
    <source>
        <dbReference type="Google" id="ProtNLM"/>
    </source>
</evidence>
<gene>
    <name evidence="1" type="ORF">INT76_07650</name>
</gene>
<name>A0ABX7YJL7_9STRE</name>
<organism evidence="1 2">
    <name type="scientific">Streptococcus oriscaviae</name>
    <dbReference type="NCBI Taxonomy" id="2781599"/>
    <lineage>
        <taxon>Bacteria</taxon>
        <taxon>Bacillati</taxon>
        <taxon>Bacillota</taxon>
        <taxon>Bacilli</taxon>
        <taxon>Lactobacillales</taxon>
        <taxon>Streptococcaceae</taxon>
        <taxon>Streptococcus</taxon>
    </lineage>
</organism>
<proteinExistence type="predicted"/>
<dbReference type="RefSeq" id="WP_212569869.1">
    <property type="nucleotide sequence ID" value="NZ_CP073084.1"/>
</dbReference>
<evidence type="ECO:0000313" key="2">
    <source>
        <dbReference type="Proteomes" id="UP000677616"/>
    </source>
</evidence>
<reference evidence="1 2" key="1">
    <citation type="submission" date="2021-04" db="EMBL/GenBank/DDBJ databases">
        <title>Complete genome sequence of a novel Streptococcus species.</title>
        <authorList>
            <person name="Teng J.L.L."/>
        </authorList>
    </citation>
    <scope>NUCLEOTIDE SEQUENCE [LARGE SCALE GENOMIC DNA]</scope>
    <source>
        <strain evidence="1 2">HKU75</strain>
    </source>
</reference>
<dbReference type="Proteomes" id="UP000677616">
    <property type="component" value="Chromosome"/>
</dbReference>